<dbReference type="InParanoid" id="D1C9E7"/>
<evidence type="ECO:0000256" key="6">
    <source>
        <dbReference type="ARBA" id="ARBA00022840"/>
    </source>
</evidence>
<dbReference type="OrthoDB" id="9802264at2"/>
<dbReference type="SMART" id="SM00382">
    <property type="entry name" value="AAA"/>
    <property type="match status" value="1"/>
</dbReference>
<dbReference type="InterPro" id="IPR017871">
    <property type="entry name" value="ABC_transporter-like_CS"/>
</dbReference>
<name>D1C9E7_SPHTD</name>
<feature type="domain" description="ABC transporter" evidence="8">
    <location>
        <begin position="15"/>
        <end position="281"/>
    </location>
</feature>
<dbReference type="NCBIfam" id="TIGR01727">
    <property type="entry name" value="oligo_HPY"/>
    <property type="match status" value="1"/>
</dbReference>
<dbReference type="RefSeq" id="WP_012873475.1">
    <property type="nucleotide sequence ID" value="NC_013524.1"/>
</dbReference>
<evidence type="ECO:0000313" key="9">
    <source>
        <dbReference type="EMBL" id="ACZ40440.1"/>
    </source>
</evidence>
<dbReference type="InterPro" id="IPR013563">
    <property type="entry name" value="Oligopep_ABC_C"/>
</dbReference>
<protein>
    <submittedName>
        <fullName evidence="9">Oligopeptide/dipeptide ABC transporter, ATPase subunit</fullName>
    </submittedName>
</protein>
<dbReference type="EMBL" id="CP001824">
    <property type="protein sequence ID" value="ACZ40440.1"/>
    <property type="molecule type" value="Genomic_DNA"/>
</dbReference>
<comment type="similarity">
    <text evidence="2">Belongs to the ABC transporter superfamily.</text>
</comment>
<dbReference type="AlphaFoldDB" id="D1C9E7"/>
<dbReference type="PANTHER" id="PTHR43297:SF2">
    <property type="entry name" value="DIPEPTIDE TRANSPORT ATP-BINDING PROTEIN DPPD"/>
    <property type="match status" value="1"/>
</dbReference>
<dbReference type="Proteomes" id="UP000002027">
    <property type="component" value="Chromosome 2"/>
</dbReference>
<dbReference type="STRING" id="479434.Sthe_3038"/>
<dbReference type="GO" id="GO:0005886">
    <property type="term" value="C:plasma membrane"/>
    <property type="evidence" value="ECO:0007669"/>
    <property type="project" value="UniProtKB-SubCell"/>
</dbReference>
<accession>D1C9E7</accession>
<evidence type="ECO:0000256" key="2">
    <source>
        <dbReference type="ARBA" id="ARBA00005417"/>
    </source>
</evidence>
<dbReference type="PANTHER" id="PTHR43297">
    <property type="entry name" value="OLIGOPEPTIDE TRANSPORT ATP-BINDING PROTEIN APPD"/>
    <property type="match status" value="1"/>
</dbReference>
<dbReference type="SUPFAM" id="SSF52540">
    <property type="entry name" value="P-loop containing nucleoside triphosphate hydrolases"/>
    <property type="match status" value="1"/>
</dbReference>
<sequence>MQTTRQAPTSGTPLLEIDDLAVQFATRRGTVRAVDGVSLRLHEGEILGIVGESGSGKSMTLLSILRLIPRQGRIARGAIRYRGQNLLDLPMGAMRALRGGDIAMIFQDPMTTLNPVFPVGEQIREALRIHGRLDPDRKRRWPHDLIDRQRLCAEREEVVRVMHEVGIPAPELRYRDYPHQFSGGMQQRALIAIALSCRPRILLADEPTTALDVTIQAQILDLMRQINRDHGTSIILVTHDLAVAAEFCDRIAVMYAGRIVESGATEEVLFRPRHPYTEGLLRSIPRLEGERTPLEPIPGEVPDLAALPENACPFAPRCHRAIPACTAQVPPRVEVGPGHYARCLLLDADRREGEA</sequence>
<evidence type="ECO:0000259" key="8">
    <source>
        <dbReference type="PROSITE" id="PS50893"/>
    </source>
</evidence>
<dbReference type="CDD" id="cd03257">
    <property type="entry name" value="ABC_NikE_OppD_transporters"/>
    <property type="match status" value="1"/>
</dbReference>
<dbReference type="InterPro" id="IPR003593">
    <property type="entry name" value="AAA+_ATPase"/>
</dbReference>
<reference evidence="9 10" key="2">
    <citation type="journal article" date="2010" name="Stand. Genomic Sci.">
        <title>Complete genome sequence of Desulfohalobium retbaense type strain (HR(100)).</title>
        <authorList>
            <person name="Spring S."/>
            <person name="Nolan M."/>
            <person name="Lapidus A."/>
            <person name="Glavina Del Rio T."/>
            <person name="Copeland A."/>
            <person name="Tice H."/>
            <person name="Cheng J.F."/>
            <person name="Lucas S."/>
            <person name="Land M."/>
            <person name="Chen F."/>
            <person name="Bruce D."/>
            <person name="Goodwin L."/>
            <person name="Pitluck S."/>
            <person name="Ivanova N."/>
            <person name="Mavromatis K."/>
            <person name="Mikhailova N."/>
            <person name="Pati A."/>
            <person name="Chen A."/>
            <person name="Palaniappan K."/>
            <person name="Hauser L."/>
            <person name="Chang Y.J."/>
            <person name="Jeffries C.D."/>
            <person name="Munk C."/>
            <person name="Kiss H."/>
            <person name="Chain P."/>
            <person name="Han C."/>
            <person name="Brettin T."/>
            <person name="Detter J.C."/>
            <person name="Schuler E."/>
            <person name="Goker M."/>
            <person name="Rohde M."/>
            <person name="Bristow J."/>
            <person name="Eisen J.A."/>
            <person name="Markowitz V."/>
            <person name="Hugenholtz P."/>
            <person name="Kyrpides N.C."/>
            <person name="Klenk H.P."/>
        </authorList>
    </citation>
    <scope>NUCLEOTIDE SEQUENCE [LARGE SCALE GENOMIC DNA]</scope>
    <source>
        <strain evidence="10">ATCC 49802 / DSM 20745 / S 6022</strain>
    </source>
</reference>
<dbReference type="InterPro" id="IPR027417">
    <property type="entry name" value="P-loop_NTPase"/>
</dbReference>
<keyword evidence="5" id="KW-0547">Nucleotide-binding</keyword>
<dbReference type="PROSITE" id="PS00211">
    <property type="entry name" value="ABC_TRANSPORTER_1"/>
    <property type="match status" value="1"/>
</dbReference>
<dbReference type="GO" id="GO:0005524">
    <property type="term" value="F:ATP binding"/>
    <property type="evidence" value="ECO:0007669"/>
    <property type="project" value="UniProtKB-KW"/>
</dbReference>
<dbReference type="Gene3D" id="3.40.50.300">
    <property type="entry name" value="P-loop containing nucleotide triphosphate hydrolases"/>
    <property type="match status" value="1"/>
</dbReference>
<dbReference type="GO" id="GO:0015833">
    <property type="term" value="P:peptide transport"/>
    <property type="evidence" value="ECO:0007669"/>
    <property type="project" value="InterPro"/>
</dbReference>
<dbReference type="KEGG" id="sti:Sthe_3038"/>
<dbReference type="Pfam" id="PF08352">
    <property type="entry name" value="oligo_HPY"/>
    <property type="match status" value="1"/>
</dbReference>
<evidence type="ECO:0000256" key="5">
    <source>
        <dbReference type="ARBA" id="ARBA00022741"/>
    </source>
</evidence>
<comment type="subcellular location">
    <subcellularLocation>
        <location evidence="1">Cell inner membrane</location>
        <topology evidence="1">Peripheral membrane protein</topology>
    </subcellularLocation>
</comment>
<dbReference type="InterPro" id="IPR050388">
    <property type="entry name" value="ABC_Ni/Peptide_Import"/>
</dbReference>
<dbReference type="HOGENOM" id="CLU_000604_1_23_0"/>
<keyword evidence="3" id="KW-0813">Transport</keyword>
<proteinExistence type="inferred from homology"/>
<dbReference type="GO" id="GO:0016887">
    <property type="term" value="F:ATP hydrolysis activity"/>
    <property type="evidence" value="ECO:0007669"/>
    <property type="project" value="InterPro"/>
</dbReference>
<evidence type="ECO:0000256" key="3">
    <source>
        <dbReference type="ARBA" id="ARBA00022448"/>
    </source>
</evidence>
<reference evidence="10" key="1">
    <citation type="submission" date="2009-11" db="EMBL/GenBank/DDBJ databases">
        <title>The complete chromosome 2 of Sphaerobacter thermophilus DSM 20745.</title>
        <authorList>
            <person name="Lucas S."/>
            <person name="Copeland A."/>
            <person name="Lapidus A."/>
            <person name="Glavina del Rio T."/>
            <person name="Dalin E."/>
            <person name="Tice H."/>
            <person name="Bruce D."/>
            <person name="Goodwin L."/>
            <person name="Pitluck S."/>
            <person name="Kyrpides N."/>
            <person name="Mavromatis K."/>
            <person name="Ivanova N."/>
            <person name="Mikhailova N."/>
            <person name="LaButti K.M."/>
            <person name="Clum A."/>
            <person name="Sun H.I."/>
            <person name="Brettin T."/>
            <person name="Detter J.C."/>
            <person name="Han C."/>
            <person name="Larimer F."/>
            <person name="Land M."/>
            <person name="Hauser L."/>
            <person name="Markowitz V."/>
            <person name="Cheng J.F."/>
            <person name="Hugenholtz P."/>
            <person name="Woyke T."/>
            <person name="Wu D."/>
            <person name="Steenblock K."/>
            <person name="Schneider S."/>
            <person name="Pukall R."/>
            <person name="Goeker M."/>
            <person name="Klenk H.P."/>
            <person name="Eisen J.A."/>
        </authorList>
    </citation>
    <scope>NUCLEOTIDE SEQUENCE [LARGE SCALE GENOMIC DNA]</scope>
    <source>
        <strain evidence="10">ATCC 49802 / DSM 20745 / S 6022</strain>
    </source>
</reference>
<dbReference type="eggNOG" id="COG0444">
    <property type="taxonomic scope" value="Bacteria"/>
</dbReference>
<dbReference type="InterPro" id="IPR003439">
    <property type="entry name" value="ABC_transporter-like_ATP-bd"/>
</dbReference>
<dbReference type="PROSITE" id="PS50893">
    <property type="entry name" value="ABC_TRANSPORTER_2"/>
    <property type="match status" value="1"/>
</dbReference>
<evidence type="ECO:0000313" key="10">
    <source>
        <dbReference type="Proteomes" id="UP000002027"/>
    </source>
</evidence>
<evidence type="ECO:0000256" key="7">
    <source>
        <dbReference type="ARBA" id="ARBA00023136"/>
    </source>
</evidence>
<evidence type="ECO:0000256" key="1">
    <source>
        <dbReference type="ARBA" id="ARBA00004417"/>
    </source>
</evidence>
<gene>
    <name evidence="9" type="ordered locus">Sthe_3038</name>
</gene>
<keyword evidence="6" id="KW-0067">ATP-binding</keyword>
<keyword evidence="4" id="KW-1003">Cell membrane</keyword>
<evidence type="ECO:0000256" key="4">
    <source>
        <dbReference type="ARBA" id="ARBA00022475"/>
    </source>
</evidence>
<keyword evidence="7" id="KW-0472">Membrane</keyword>
<dbReference type="Pfam" id="PF00005">
    <property type="entry name" value="ABC_tran"/>
    <property type="match status" value="1"/>
</dbReference>
<keyword evidence="10" id="KW-1185">Reference proteome</keyword>
<dbReference type="FunFam" id="3.40.50.300:FF:000016">
    <property type="entry name" value="Oligopeptide ABC transporter ATP-binding component"/>
    <property type="match status" value="1"/>
</dbReference>
<organism evidence="9 10">
    <name type="scientific">Sphaerobacter thermophilus (strain ATCC 49802 / DSM 20745 / KCCM 41009 / NCIMB 13125 / S 6022)</name>
    <dbReference type="NCBI Taxonomy" id="479434"/>
    <lineage>
        <taxon>Bacteria</taxon>
        <taxon>Pseudomonadati</taxon>
        <taxon>Thermomicrobiota</taxon>
        <taxon>Thermomicrobia</taxon>
        <taxon>Sphaerobacterales</taxon>
        <taxon>Sphaerobacterineae</taxon>
        <taxon>Sphaerobacteraceae</taxon>
        <taxon>Sphaerobacter</taxon>
    </lineage>
</organism>